<evidence type="ECO:0000256" key="1">
    <source>
        <dbReference type="ARBA" id="ARBA00022801"/>
    </source>
</evidence>
<dbReference type="InterPro" id="IPR027417">
    <property type="entry name" value="P-loop_NTPase"/>
</dbReference>
<dbReference type="PROSITE" id="PS51192">
    <property type="entry name" value="HELICASE_ATP_BIND_1"/>
    <property type="match status" value="1"/>
</dbReference>
<dbReference type="GO" id="GO:0017025">
    <property type="term" value="F:TBP-class protein binding"/>
    <property type="evidence" value="ECO:0007669"/>
    <property type="project" value="InterPro"/>
</dbReference>
<feature type="region of interest" description="Disordered" evidence="4">
    <location>
        <begin position="50"/>
        <end position="93"/>
    </location>
</feature>
<feature type="compositionally biased region" description="Low complexity" evidence="4">
    <location>
        <begin position="50"/>
        <end position="77"/>
    </location>
</feature>
<keyword evidence="1" id="KW-0378">Hydrolase</keyword>
<dbReference type="EMBL" id="AGSI01000010">
    <property type="protein sequence ID" value="EIE22146.1"/>
    <property type="molecule type" value="Genomic_DNA"/>
</dbReference>
<dbReference type="STRING" id="574566.I0YUS7"/>
<dbReference type="InterPro" id="IPR049730">
    <property type="entry name" value="SNF2/RAD54-like_C"/>
</dbReference>
<reference evidence="7 8" key="1">
    <citation type="journal article" date="2012" name="Genome Biol.">
        <title>The genome of the polar eukaryotic microalga coccomyxa subellipsoidea reveals traits of cold adaptation.</title>
        <authorList>
            <person name="Blanc G."/>
            <person name="Agarkova I."/>
            <person name="Grimwood J."/>
            <person name="Kuo A."/>
            <person name="Brueggeman A."/>
            <person name="Dunigan D."/>
            <person name="Gurnon J."/>
            <person name="Ladunga I."/>
            <person name="Lindquist E."/>
            <person name="Lucas S."/>
            <person name="Pangilinan J."/>
            <person name="Proschold T."/>
            <person name="Salamov A."/>
            <person name="Schmutz J."/>
            <person name="Weeks D."/>
            <person name="Yamada T."/>
            <person name="Claverie J.M."/>
            <person name="Grigoriev I."/>
            <person name="Van Etten J."/>
            <person name="Lomsadze A."/>
            <person name="Borodovsky M."/>
        </authorList>
    </citation>
    <scope>NUCLEOTIDE SEQUENCE [LARGE SCALE GENOMIC DNA]</scope>
    <source>
        <strain evidence="7 8">C-169</strain>
    </source>
</reference>
<comment type="caution">
    <text evidence="7">The sequence shown here is derived from an EMBL/GenBank/DDBJ whole genome shotgun (WGS) entry which is preliminary data.</text>
</comment>
<evidence type="ECO:0000256" key="3">
    <source>
        <dbReference type="ARBA" id="ARBA00023125"/>
    </source>
</evidence>
<dbReference type="InterPro" id="IPR014001">
    <property type="entry name" value="Helicase_ATP-bd"/>
</dbReference>
<feature type="domain" description="Helicase ATP-binding" evidence="5">
    <location>
        <begin position="349"/>
        <end position="517"/>
    </location>
</feature>
<dbReference type="eggNOG" id="KOG0392">
    <property type="taxonomic scope" value="Eukaryota"/>
</dbReference>
<dbReference type="InterPro" id="IPR001650">
    <property type="entry name" value="Helicase_C-like"/>
</dbReference>
<dbReference type="Gene3D" id="1.25.10.10">
    <property type="entry name" value="Leucine-rich Repeat Variant"/>
    <property type="match status" value="1"/>
</dbReference>
<evidence type="ECO:0000256" key="4">
    <source>
        <dbReference type="SAM" id="MobiDB-lite"/>
    </source>
</evidence>
<dbReference type="InterPro" id="IPR044972">
    <property type="entry name" value="Mot1"/>
</dbReference>
<evidence type="ECO:0000259" key="5">
    <source>
        <dbReference type="PROSITE" id="PS51192"/>
    </source>
</evidence>
<dbReference type="SMART" id="SM00490">
    <property type="entry name" value="HELICc"/>
    <property type="match status" value="1"/>
</dbReference>
<dbReference type="PANTHER" id="PTHR36498">
    <property type="entry name" value="TATA-BINDING PROTEIN-ASSOCIATED FACTOR 172"/>
    <property type="match status" value="1"/>
</dbReference>
<dbReference type="Gene3D" id="3.40.50.300">
    <property type="entry name" value="P-loop containing nucleotide triphosphate hydrolases"/>
    <property type="match status" value="1"/>
</dbReference>
<dbReference type="InterPro" id="IPR000330">
    <property type="entry name" value="SNF2_N"/>
</dbReference>
<dbReference type="SUPFAM" id="SSF48371">
    <property type="entry name" value="ARM repeat"/>
    <property type="match status" value="1"/>
</dbReference>
<evidence type="ECO:0000259" key="6">
    <source>
        <dbReference type="PROSITE" id="PS51194"/>
    </source>
</evidence>
<dbReference type="InterPro" id="IPR038718">
    <property type="entry name" value="SNF2-like_sf"/>
</dbReference>
<dbReference type="GO" id="GO:0004386">
    <property type="term" value="F:helicase activity"/>
    <property type="evidence" value="ECO:0007669"/>
    <property type="project" value="UniProtKB-KW"/>
</dbReference>
<dbReference type="OrthoDB" id="10252227at2759"/>
<dbReference type="AlphaFoldDB" id="I0YUS7"/>
<dbReference type="Gene3D" id="3.40.50.10810">
    <property type="entry name" value="Tandem AAA-ATPase domain"/>
    <property type="match status" value="1"/>
</dbReference>
<dbReference type="FunFam" id="3.40.50.300:FF:001793">
    <property type="entry name" value="TATA-binding protein-associated factor"/>
    <property type="match status" value="1"/>
</dbReference>
<dbReference type="PANTHER" id="PTHR36498:SF1">
    <property type="entry name" value="TATA-BINDING PROTEIN-ASSOCIATED FACTOR 172"/>
    <property type="match status" value="1"/>
</dbReference>
<evidence type="ECO:0000313" key="8">
    <source>
        <dbReference type="Proteomes" id="UP000007264"/>
    </source>
</evidence>
<keyword evidence="2" id="KW-0547">Nucleotide-binding</keyword>
<dbReference type="Pfam" id="PF12054">
    <property type="entry name" value="DUF3535"/>
    <property type="match status" value="1"/>
</dbReference>
<feature type="domain" description="Helicase C-terminal" evidence="6">
    <location>
        <begin position="720"/>
        <end position="890"/>
    </location>
</feature>
<dbReference type="Pfam" id="PF00271">
    <property type="entry name" value="Helicase_C"/>
    <property type="match status" value="1"/>
</dbReference>
<organism evidence="7 8">
    <name type="scientific">Coccomyxa subellipsoidea (strain C-169)</name>
    <name type="common">Green microalga</name>
    <dbReference type="NCBI Taxonomy" id="574566"/>
    <lineage>
        <taxon>Eukaryota</taxon>
        <taxon>Viridiplantae</taxon>
        <taxon>Chlorophyta</taxon>
        <taxon>core chlorophytes</taxon>
        <taxon>Trebouxiophyceae</taxon>
        <taxon>Trebouxiophyceae incertae sedis</taxon>
        <taxon>Coccomyxaceae</taxon>
        <taxon>Coccomyxa</taxon>
        <taxon>Coccomyxa subellipsoidea</taxon>
    </lineage>
</organism>
<dbReference type="CDD" id="cd18793">
    <property type="entry name" value="SF2_C_SNF"/>
    <property type="match status" value="1"/>
</dbReference>
<dbReference type="Pfam" id="PF00176">
    <property type="entry name" value="SNF2-rel_dom"/>
    <property type="match status" value="1"/>
</dbReference>
<dbReference type="GeneID" id="17040132"/>
<dbReference type="GO" id="GO:0016887">
    <property type="term" value="F:ATP hydrolysis activity"/>
    <property type="evidence" value="ECO:0007669"/>
    <property type="project" value="InterPro"/>
</dbReference>
<dbReference type="InterPro" id="IPR016024">
    <property type="entry name" value="ARM-type_fold"/>
</dbReference>
<dbReference type="SMART" id="SM00487">
    <property type="entry name" value="DEXDc"/>
    <property type="match status" value="1"/>
</dbReference>
<accession>I0YUS7</accession>
<dbReference type="InterPro" id="IPR011989">
    <property type="entry name" value="ARM-like"/>
</dbReference>
<keyword evidence="8" id="KW-1185">Reference proteome</keyword>
<evidence type="ECO:0000256" key="2">
    <source>
        <dbReference type="ARBA" id="ARBA00022806"/>
    </source>
</evidence>
<dbReference type="KEGG" id="csl:COCSUDRAFT_16858"/>
<name>I0YUS7_COCSC</name>
<sequence length="968" mass="103012">MAGLRRGPDPILRRCTAEAMATFVLACTNRTPSPNHRIIMNLCKMACGDPAETPSASAPDPPDESSSSDGPPASTTDHANGGEAPSQDPTMAAAAVARQGADAALEALASRFGADLLQKLPRLWEHATAAIATDAAAAIPGRLSPPPAEPQAVIDTLQVLKILGPALDSQLEPQLTSLMPGLAACCLHERRVLHAAAAACAESLASVQPTCVLPSLLRFVVPMLQGSAADAARSGAVTVVGRLIARLGLQLVPYTNLIVVPLMGLTSDSLPRVRAAATSAFAAAVALLPLAQGMSLPEGLDPEQREAWLCDAAFLSQLLDNSKVDDYALPVEILGELRAYQRAGISWMAFLRRCGLHGVLADDMGLGKTLQATAIVAACHVEQKRDGLPHKPSLILCPPTLVGHWPHEVTKFVGEELLSVVQYEGTPPVRCALRERARSADVVVMSYETLRADADWTSAHPWAYAVLDEGHIIRNPKSKIAQAAKRLVAQHRLILSGTPIQNNVLELWALFDFLMPGFLGSHAAFHGKYGKALAASRGSKAGSMEAQAGLLAMEGLHKQARIPPASAIIMQYQDDLAPSTCNELYPVMPFILRRTKDAVLKDLPPKILQDVYVEPSELQRRLYEDFSKSGASRQVASVVSGDISADAGADRAAKAPHPCVDFAQALQYLRKLCSHPLLVLDASVPQHVAAAAAVANTAPGQWDKSGSALRRLCHAPKLAALRELLQVCEQSAAKEEPEAAEGAGHRVLIFAQLKSFLDIVERDVLQPDGVSYLRLDGSVEAASRFGIVQRFNGDPSIPVMLLTTAVGGLGLNLTSADTVIFLEHDWNPMKDLQAMDRAHRLGQRRTVNVYRLLTRGTLEERIMGLQRFKLDVANAVVNADNASLAAMDTTQVLDLFSLQGGGQAPDAGSRQSQTEGDAATAGAVGGGGKGLKAVLEGLGELWDEGQYAEELSLDAFMGKLKGDDQNPH</sequence>
<dbReference type="RefSeq" id="XP_005646690.1">
    <property type="nucleotide sequence ID" value="XM_005646633.1"/>
</dbReference>
<dbReference type="GO" id="GO:0005524">
    <property type="term" value="F:ATP binding"/>
    <property type="evidence" value="ECO:0007669"/>
    <property type="project" value="InterPro"/>
</dbReference>
<dbReference type="Proteomes" id="UP000007264">
    <property type="component" value="Unassembled WGS sequence"/>
</dbReference>
<proteinExistence type="predicted"/>
<gene>
    <name evidence="7" type="ORF">COCSUDRAFT_16858</name>
</gene>
<keyword evidence="2" id="KW-0067">ATP-binding</keyword>
<dbReference type="SUPFAM" id="SSF52540">
    <property type="entry name" value="P-loop containing nucleoside triphosphate hydrolases"/>
    <property type="match status" value="2"/>
</dbReference>
<feature type="region of interest" description="Disordered" evidence="4">
    <location>
        <begin position="903"/>
        <end position="928"/>
    </location>
</feature>
<dbReference type="GO" id="GO:0003677">
    <property type="term" value="F:DNA binding"/>
    <property type="evidence" value="ECO:0007669"/>
    <property type="project" value="UniProtKB-KW"/>
</dbReference>
<dbReference type="PROSITE" id="PS51194">
    <property type="entry name" value="HELICASE_CTER"/>
    <property type="match status" value="1"/>
</dbReference>
<dbReference type="InterPro" id="IPR022707">
    <property type="entry name" value="Mot1_central_dom"/>
</dbReference>
<protein>
    <submittedName>
        <fullName evidence="7">Uncharacterized protein</fullName>
    </submittedName>
</protein>
<keyword evidence="2" id="KW-0347">Helicase</keyword>
<evidence type="ECO:0000313" key="7">
    <source>
        <dbReference type="EMBL" id="EIE22146.1"/>
    </source>
</evidence>
<keyword evidence="3" id="KW-0238">DNA-binding</keyword>